<feature type="region of interest" description="Disordered" evidence="1">
    <location>
        <begin position="948"/>
        <end position="1133"/>
    </location>
</feature>
<feature type="region of interest" description="Disordered" evidence="1">
    <location>
        <begin position="774"/>
        <end position="798"/>
    </location>
</feature>
<feature type="compositionally biased region" description="Polar residues" evidence="1">
    <location>
        <begin position="583"/>
        <end position="595"/>
    </location>
</feature>
<feature type="compositionally biased region" description="Acidic residues" evidence="1">
    <location>
        <begin position="375"/>
        <end position="389"/>
    </location>
</feature>
<feature type="compositionally biased region" description="Acidic residues" evidence="1">
    <location>
        <begin position="1667"/>
        <end position="1681"/>
    </location>
</feature>
<evidence type="ECO:0000259" key="2">
    <source>
        <dbReference type="PROSITE" id="PS51151"/>
    </source>
</evidence>
<feature type="region of interest" description="Disordered" evidence="1">
    <location>
        <begin position="1"/>
        <end position="46"/>
    </location>
</feature>
<dbReference type="FunFam" id="1.10.8.10:FF:000006">
    <property type="entry name" value="Putative nascent polypeptide-associated complex subunit alpha"/>
    <property type="match status" value="1"/>
</dbReference>
<feature type="compositionally biased region" description="Basic and acidic residues" evidence="1">
    <location>
        <begin position="1113"/>
        <end position="1128"/>
    </location>
</feature>
<dbReference type="Pfam" id="PF01849">
    <property type="entry name" value="NAC"/>
    <property type="match status" value="1"/>
</dbReference>
<evidence type="ECO:0000256" key="1">
    <source>
        <dbReference type="SAM" id="MobiDB-lite"/>
    </source>
</evidence>
<dbReference type="InterPro" id="IPR038187">
    <property type="entry name" value="NAC_A/B_dom_sf"/>
</dbReference>
<feature type="region of interest" description="Disordered" evidence="1">
    <location>
        <begin position="819"/>
        <end position="870"/>
    </location>
</feature>
<feature type="compositionally biased region" description="Basic and acidic residues" evidence="1">
    <location>
        <begin position="962"/>
        <end position="976"/>
    </location>
</feature>
<feature type="compositionally biased region" description="Polar residues" evidence="1">
    <location>
        <begin position="948"/>
        <end position="961"/>
    </location>
</feature>
<dbReference type="PROSITE" id="PS51151">
    <property type="entry name" value="NAC_AB"/>
    <property type="match status" value="1"/>
</dbReference>
<protein>
    <recommendedName>
        <fullName evidence="2">NAC-A/B domain-containing protein</fullName>
    </recommendedName>
</protein>
<feature type="region of interest" description="Disordered" evidence="1">
    <location>
        <begin position="375"/>
        <end position="405"/>
    </location>
</feature>
<feature type="compositionally biased region" description="Polar residues" evidence="1">
    <location>
        <begin position="290"/>
        <end position="303"/>
    </location>
</feature>
<feature type="region of interest" description="Disordered" evidence="1">
    <location>
        <begin position="1298"/>
        <end position="1318"/>
    </location>
</feature>
<feature type="compositionally biased region" description="Low complexity" evidence="1">
    <location>
        <begin position="1418"/>
        <end position="1429"/>
    </location>
</feature>
<feature type="compositionally biased region" description="Basic and acidic residues" evidence="1">
    <location>
        <begin position="1008"/>
        <end position="1017"/>
    </location>
</feature>
<feature type="compositionally biased region" description="Low complexity" evidence="1">
    <location>
        <begin position="1018"/>
        <end position="1029"/>
    </location>
</feature>
<dbReference type="InterPro" id="IPR002715">
    <property type="entry name" value="Nas_poly-pep-assoc_cplx_dom"/>
</dbReference>
<feature type="region of interest" description="Disordered" evidence="1">
    <location>
        <begin position="1604"/>
        <end position="1634"/>
    </location>
</feature>
<dbReference type="InterPro" id="IPR044034">
    <property type="entry name" value="NAC-like_UBA"/>
</dbReference>
<feature type="compositionally biased region" description="Basic and acidic residues" evidence="1">
    <location>
        <begin position="99"/>
        <end position="114"/>
    </location>
</feature>
<feature type="compositionally biased region" description="Low complexity" evidence="1">
    <location>
        <begin position="312"/>
        <end position="324"/>
    </location>
</feature>
<feature type="compositionally biased region" description="Acidic residues" evidence="1">
    <location>
        <begin position="597"/>
        <end position="610"/>
    </location>
</feature>
<feature type="compositionally biased region" description="Basic and acidic residues" evidence="1">
    <location>
        <begin position="787"/>
        <end position="796"/>
    </location>
</feature>
<feature type="region of interest" description="Disordered" evidence="1">
    <location>
        <begin position="222"/>
        <end position="262"/>
    </location>
</feature>
<dbReference type="GO" id="GO:0005854">
    <property type="term" value="C:nascent polypeptide-associated complex"/>
    <property type="evidence" value="ECO:0007669"/>
    <property type="project" value="InterPro"/>
</dbReference>
<feature type="compositionally biased region" description="Basic and acidic residues" evidence="1">
    <location>
        <begin position="1395"/>
        <end position="1417"/>
    </location>
</feature>
<feature type="domain" description="NAC-A/B" evidence="2">
    <location>
        <begin position="1710"/>
        <end position="1775"/>
    </location>
</feature>
<feature type="compositionally biased region" description="Acidic residues" evidence="1">
    <location>
        <begin position="174"/>
        <end position="183"/>
    </location>
</feature>
<dbReference type="Gene3D" id="1.10.8.10">
    <property type="entry name" value="DNA helicase RuvA subunit, C-terminal domain"/>
    <property type="match status" value="1"/>
</dbReference>
<feature type="region of interest" description="Disordered" evidence="1">
    <location>
        <begin position="1238"/>
        <end position="1259"/>
    </location>
</feature>
<dbReference type="InterPro" id="IPR016641">
    <property type="entry name" value="EGD2/NACA0like"/>
</dbReference>
<feature type="region of interest" description="Disordered" evidence="1">
    <location>
        <begin position="633"/>
        <end position="745"/>
    </location>
</feature>
<dbReference type="CDD" id="cd22054">
    <property type="entry name" value="NAC_NACA"/>
    <property type="match status" value="1"/>
</dbReference>
<feature type="region of interest" description="Disordered" evidence="1">
    <location>
        <begin position="1659"/>
        <end position="1689"/>
    </location>
</feature>
<accession>A0AAV3AN02</accession>
<dbReference type="CDD" id="cd14416">
    <property type="entry name" value="UBA_NACAD"/>
    <property type="match status" value="1"/>
</dbReference>
<feature type="region of interest" description="Disordered" evidence="1">
    <location>
        <begin position="1375"/>
        <end position="1447"/>
    </location>
</feature>
<proteinExistence type="predicted"/>
<sequence>MPVDSRKEEPEKDVRGMQAGTGLSPTASIASTPCSDSATPKGLSPLEESPIVSAICTADKALASAYLQAKEEDRPQPEGASSESPPGRATGKLHLATETADKAPPEQEATEHAETTTPDTLDTRIVMGEETSCSNEEAGSVSKGHNIISEYEEASGNPMDEATRNRHHPKAEMLEENSEEESVQEANVSPDDLHFESHDVCKEYVLKGGFYSQGEAVADVPSYLQPTKESSSSTKESDIQSLKINPACNADTDPYTTAPSTPIKSIYNQFKHYSASKNTLHDDQVDVENDNMSSPPTSPSGSYFTAEGGSWGSSATSSGSPSYSPNLMGEGETVESPSPYPDNLIAHEESITEDPCCMSPDMLEDEDIPELYDRDIDQDDFSPENEEFLDGYPSDAQSSVEDDDEWETDFAPSFTSIPLCPEFINARSTFLQEAPQQASCSSGADGALQVTNPNVGPAERASLPGPENDHMIPAFMLPFQGSLIFEAESMEITLFPQGETVESEVIYGEEEEEDNDDSTSASYLHSLSETSINEGVDESFAYQDDTSESSDSASYDGEEDEKRYSTEQYAITTESDPHGPEASTKSQHDSSNSGCESEMETSSDMSETDEECAVFAALDISCADAGENVEKDVDVTSELNEDSVAIQGEDLLNSDEEHGDGVAPYEVARDFPISGSKVTSTIQDSSSELEDSSTSNAAQEPIRSTLVVTSEVQPHFDASQSLEERHGALRTWSDSPVEQQSTSSSEIDLVLKAGIGNVGECLIACFDTDEELDSLPPLNTTTPNLQDDGREREESGRQTSMAIRLAEDGNYFADQQEEIEKTQSQTEENGAHPGVTENSEESNVKMTEAQEVTEAAPPAETIKDSPSEDIPEEECVFACYDSGEDAEDVMLLDRTTLLAEIYRQQEEAANYITNQTSYIKENPEVKEDNMQTNVNESCEENTFQSNANICDSDQPSIQQVTGEDKETIHGNDKEDALDSFIIGESAKESESNSPLRPHSPEPTNGPETNKEADKDSSAESSSVTSQSASPRNQTTESPETLKYNKQEEATESDQNFSEVKGESEQCPSPRQSDIRVSHEPVLQMQETSAGSETFANLETNKSKDKNEYSVCKEPPDRESAPHPKKNELQQDNSLDIEIKNNLMYESCLEVTSEKKIPTTTQVDEKLDFEFNSQHSDSFVPGSNKANEADNLESLKKQEASVINPEIDKSQPTQVILLPSCTSAQPNTIEELLEKDPIEPINTTPSRYAKDSVDQSENHESQTLLKHNVEKNVNIHSDNNYDVSRQVTTKAPEELAEMVDTEPASSSISGRDVHPRTDSAFPDVASLIPEMSNDIEEMRKMLQGSFGKTETYDQSIRCGPSEPIRIAPSAVKVVDPEKPRVSFSTSKGKDGGFGAMEKKQGFGRCLDKPEKPIGEKSKASSSKKMGGSNSSEEESTQEKRIASQKPMENTRCDLSLCESIRQSTLYSTEQDRCVNSSYNGDVRTSKKSQADQYSSQVNRQVQEMDNDLSMHVTSHTEDTIFPAENSLDSDKPPVSKVPPAKSLFPLPGGSPIDQKVVKPASEMLGTKKLSSAVPESSSTASIQSTETPLPSRCSRTIPLQEKVGKKIQLTCPPSEPSSSSDSELTSRGQEMPLLRDTSDMTLLGITKPLLRQRGCEMLGHRGSCNDTESNDDSLPELEEPDMSEPRTSSSQNQLAHCVGSGEECVSKAKQSRSEKKARKAMSKLGLRQIHGVTRITIRKSKNILFVITKPDVFKSPASDIYIVFGEAKVTTRKSMGLEVRDIELVMAQANVSRAKAVRALRHNNNDIVNAIMELTM</sequence>
<dbReference type="InterPro" id="IPR041907">
    <property type="entry name" value="NACAD_UBA"/>
</dbReference>
<dbReference type="Proteomes" id="UP001181693">
    <property type="component" value="Unassembled WGS sequence"/>
</dbReference>
<dbReference type="SMART" id="SM01407">
    <property type="entry name" value="NAC"/>
    <property type="match status" value="1"/>
</dbReference>
<feature type="region of interest" description="Disordered" evidence="1">
    <location>
        <begin position="277"/>
        <end position="343"/>
    </location>
</feature>
<keyword evidence="4" id="KW-1185">Reference proteome</keyword>
<feature type="region of interest" description="Disordered" evidence="1">
    <location>
        <begin position="1474"/>
        <end position="1493"/>
    </location>
</feature>
<feature type="region of interest" description="Disordered" evidence="1">
    <location>
        <begin position="1566"/>
        <end position="1591"/>
    </location>
</feature>
<dbReference type="FunFam" id="2.20.70.30:FF:000002">
    <property type="entry name" value="Nascent polypeptide-associated complex (NAC), alpha subunit"/>
    <property type="match status" value="1"/>
</dbReference>
<evidence type="ECO:0000313" key="3">
    <source>
        <dbReference type="EMBL" id="DBA25352.1"/>
    </source>
</evidence>
<organism evidence="3 4">
    <name type="scientific">Pyxicephalus adspersus</name>
    <name type="common">African bullfrog</name>
    <dbReference type="NCBI Taxonomy" id="30357"/>
    <lineage>
        <taxon>Eukaryota</taxon>
        <taxon>Metazoa</taxon>
        <taxon>Chordata</taxon>
        <taxon>Craniata</taxon>
        <taxon>Vertebrata</taxon>
        <taxon>Euteleostomi</taxon>
        <taxon>Amphibia</taxon>
        <taxon>Batrachia</taxon>
        <taxon>Anura</taxon>
        <taxon>Neobatrachia</taxon>
        <taxon>Ranoidea</taxon>
        <taxon>Pyxicephalidae</taxon>
        <taxon>Pyxicephalinae</taxon>
        <taxon>Pyxicephalus</taxon>
    </lineage>
</organism>
<dbReference type="Gene3D" id="2.20.70.30">
    <property type="entry name" value="Nascent polypeptide-associated complex domain"/>
    <property type="match status" value="1"/>
</dbReference>
<name>A0AAV3AN02_PYXAD</name>
<dbReference type="EMBL" id="DYDO01000005">
    <property type="protein sequence ID" value="DBA25352.1"/>
    <property type="molecule type" value="Genomic_DNA"/>
</dbReference>
<evidence type="ECO:0000313" key="4">
    <source>
        <dbReference type="Proteomes" id="UP001181693"/>
    </source>
</evidence>
<feature type="compositionally biased region" description="Basic and acidic residues" evidence="1">
    <location>
        <begin position="1"/>
        <end position="15"/>
    </location>
</feature>
<gene>
    <name evidence="3" type="ORF">GDO54_012890</name>
</gene>
<feature type="compositionally biased region" description="Polar residues" evidence="1">
    <location>
        <begin position="1084"/>
        <end position="1099"/>
    </location>
</feature>
<dbReference type="Pfam" id="PF19026">
    <property type="entry name" value="UBA_HYPK"/>
    <property type="match status" value="1"/>
</dbReference>
<feature type="compositionally biased region" description="Polar residues" evidence="1">
    <location>
        <begin position="732"/>
        <end position="745"/>
    </location>
</feature>
<reference evidence="3" key="1">
    <citation type="thesis" date="2020" institute="ProQuest LLC" country="789 East Eisenhower Parkway, Ann Arbor, MI, USA">
        <title>Comparative Genomics and Chromosome Evolution.</title>
        <authorList>
            <person name="Mudd A.B."/>
        </authorList>
    </citation>
    <scope>NUCLEOTIDE SEQUENCE</scope>
    <source>
        <strain evidence="3">1538</strain>
        <tissue evidence="3">Blood</tissue>
    </source>
</reference>
<feature type="compositionally biased region" description="Polar residues" evidence="1">
    <location>
        <begin position="21"/>
        <end position="38"/>
    </location>
</feature>
<comment type="caution">
    <text evidence="3">The sequence shown here is derived from an EMBL/GenBank/DDBJ whole genome shotgun (WGS) entry which is preliminary data.</text>
</comment>
<feature type="region of interest" description="Disordered" evidence="1">
    <location>
        <begin position="541"/>
        <end position="610"/>
    </location>
</feature>
<feature type="compositionally biased region" description="Basic and acidic residues" evidence="1">
    <location>
        <begin position="1247"/>
        <end position="1259"/>
    </location>
</feature>
<dbReference type="PANTHER" id="PTHR21713">
    <property type="entry name" value="NASCENT POLYPEPTIDE ASSOCIATED COMPLEX ALPHA SUBUNIT-RELATED"/>
    <property type="match status" value="1"/>
</dbReference>
<feature type="compositionally biased region" description="Low complexity" evidence="1">
    <location>
        <begin position="1569"/>
        <end position="1580"/>
    </location>
</feature>
<feature type="region of interest" description="Disordered" evidence="1">
    <location>
        <begin position="67"/>
        <end position="194"/>
    </location>
</feature>